<evidence type="ECO:0000313" key="3">
    <source>
        <dbReference type="Proteomes" id="UP001583280"/>
    </source>
</evidence>
<proteinExistence type="predicted"/>
<protein>
    <submittedName>
        <fullName evidence="2">Uncharacterized protein</fullName>
    </submittedName>
</protein>
<comment type="caution">
    <text evidence="2">The sequence shown here is derived from an EMBL/GenBank/DDBJ whole genome shotgun (WGS) entry which is preliminary data.</text>
</comment>
<name>A0ABR3YZN0_9PEZI</name>
<dbReference type="EMBL" id="JAWDJO010000112">
    <property type="protein sequence ID" value="KAL1893382.1"/>
    <property type="molecule type" value="Genomic_DNA"/>
</dbReference>
<feature type="region of interest" description="Disordered" evidence="1">
    <location>
        <begin position="126"/>
        <end position="153"/>
    </location>
</feature>
<accession>A0ABR3YZN0</accession>
<feature type="compositionally biased region" description="Low complexity" evidence="1">
    <location>
        <begin position="126"/>
        <end position="135"/>
    </location>
</feature>
<reference evidence="2 3" key="1">
    <citation type="journal article" date="2024" name="IMA Fungus">
        <title>IMA Genome - F19 : A genome assembly and annotation guide to empower mycologists, including annotated draft genome sequences of Ceratocystis pirilliformis, Diaporthe australafricana, Fusarium ophioides, Paecilomyces lecythidis, and Sporothrix stenoceras.</title>
        <authorList>
            <person name="Aylward J."/>
            <person name="Wilson A.M."/>
            <person name="Visagie C.M."/>
            <person name="Spraker J."/>
            <person name="Barnes I."/>
            <person name="Buitendag C."/>
            <person name="Ceriani C."/>
            <person name="Del Mar Angel L."/>
            <person name="du Plessis D."/>
            <person name="Fuchs T."/>
            <person name="Gasser K."/>
            <person name="Kramer D."/>
            <person name="Li W."/>
            <person name="Munsamy K."/>
            <person name="Piso A."/>
            <person name="Price J.L."/>
            <person name="Sonnekus B."/>
            <person name="Thomas C."/>
            <person name="van der Nest A."/>
            <person name="van Dijk A."/>
            <person name="van Heerden A."/>
            <person name="van Vuuren N."/>
            <person name="Yilmaz N."/>
            <person name="Duong T.A."/>
            <person name="van der Merwe N.A."/>
            <person name="Wingfield M.J."/>
            <person name="Wingfield B.D."/>
        </authorList>
    </citation>
    <scope>NUCLEOTIDE SEQUENCE [LARGE SCALE GENOMIC DNA]</scope>
    <source>
        <strain evidence="2 3">CMW 12675</strain>
    </source>
</reference>
<evidence type="ECO:0000313" key="2">
    <source>
        <dbReference type="EMBL" id="KAL1893382.1"/>
    </source>
</evidence>
<dbReference type="Proteomes" id="UP001583280">
    <property type="component" value="Unassembled WGS sequence"/>
</dbReference>
<sequence length="153" mass="16196">MLTLGQDLSNRLPVGTKTQAAEGFNRDSVGKSMFLSGLGAFSIYGATHGSAARLSTHRNGTASLHRDVAGGRSSGSSDVWQNMRLSSITGGEHGTYLALFERNVSSINDTTTEDDVRVYGVNRSSSLGESELESGATQGWDGGQKPLRIQSEV</sequence>
<organism evidence="2 3">
    <name type="scientific">Ceratocystis pirilliformis</name>
    <dbReference type="NCBI Taxonomy" id="259994"/>
    <lineage>
        <taxon>Eukaryota</taxon>
        <taxon>Fungi</taxon>
        <taxon>Dikarya</taxon>
        <taxon>Ascomycota</taxon>
        <taxon>Pezizomycotina</taxon>
        <taxon>Sordariomycetes</taxon>
        <taxon>Hypocreomycetidae</taxon>
        <taxon>Microascales</taxon>
        <taxon>Ceratocystidaceae</taxon>
        <taxon>Ceratocystis</taxon>
    </lineage>
</organism>
<keyword evidence="3" id="KW-1185">Reference proteome</keyword>
<gene>
    <name evidence="2" type="ORF">Cpir12675_004165</name>
</gene>
<evidence type="ECO:0000256" key="1">
    <source>
        <dbReference type="SAM" id="MobiDB-lite"/>
    </source>
</evidence>